<comment type="caution">
    <text evidence="1">The sequence shown here is derived from an EMBL/GenBank/DDBJ whole genome shotgun (WGS) entry which is preliminary data.</text>
</comment>
<proteinExistence type="predicted"/>
<dbReference type="AlphaFoldDB" id="A0A8S3Z197"/>
<feature type="non-terminal residue" evidence="1">
    <location>
        <position position="55"/>
    </location>
</feature>
<gene>
    <name evidence="1" type="ORF">CUNI_LOCUS6850</name>
</gene>
<dbReference type="EMBL" id="CAJHNH020001057">
    <property type="protein sequence ID" value="CAG5121292.1"/>
    <property type="molecule type" value="Genomic_DNA"/>
</dbReference>
<dbReference type="Proteomes" id="UP000678393">
    <property type="component" value="Unassembled WGS sequence"/>
</dbReference>
<sequence length="55" mass="5615">MLDMQTVGLQSPYPSGAVGGMGSIPNISIGNISNPAGLGLMSGLYGDQNYYRHGG</sequence>
<evidence type="ECO:0000313" key="2">
    <source>
        <dbReference type="Proteomes" id="UP000678393"/>
    </source>
</evidence>
<accession>A0A8S3Z197</accession>
<protein>
    <submittedName>
        <fullName evidence="1">Uncharacterized protein</fullName>
    </submittedName>
</protein>
<reference evidence="1" key="1">
    <citation type="submission" date="2021-04" db="EMBL/GenBank/DDBJ databases">
        <authorList>
            <consortium name="Molecular Ecology Group"/>
        </authorList>
    </citation>
    <scope>NUCLEOTIDE SEQUENCE</scope>
</reference>
<organism evidence="1 2">
    <name type="scientific">Candidula unifasciata</name>
    <dbReference type="NCBI Taxonomy" id="100452"/>
    <lineage>
        <taxon>Eukaryota</taxon>
        <taxon>Metazoa</taxon>
        <taxon>Spiralia</taxon>
        <taxon>Lophotrochozoa</taxon>
        <taxon>Mollusca</taxon>
        <taxon>Gastropoda</taxon>
        <taxon>Heterobranchia</taxon>
        <taxon>Euthyneura</taxon>
        <taxon>Panpulmonata</taxon>
        <taxon>Eupulmonata</taxon>
        <taxon>Stylommatophora</taxon>
        <taxon>Helicina</taxon>
        <taxon>Helicoidea</taxon>
        <taxon>Geomitridae</taxon>
        <taxon>Candidula</taxon>
    </lineage>
</organism>
<evidence type="ECO:0000313" key="1">
    <source>
        <dbReference type="EMBL" id="CAG5121292.1"/>
    </source>
</evidence>
<keyword evidence="2" id="KW-1185">Reference proteome</keyword>
<name>A0A8S3Z197_9EUPU</name>